<organism evidence="8 9">
    <name type="scientific">Nitratireductor mangrovi</name>
    <dbReference type="NCBI Taxonomy" id="2599600"/>
    <lineage>
        <taxon>Bacteria</taxon>
        <taxon>Pseudomonadati</taxon>
        <taxon>Pseudomonadota</taxon>
        <taxon>Alphaproteobacteria</taxon>
        <taxon>Hyphomicrobiales</taxon>
        <taxon>Phyllobacteriaceae</taxon>
        <taxon>Nitratireductor</taxon>
    </lineage>
</organism>
<feature type="transmembrane region" description="Helical" evidence="6">
    <location>
        <begin position="15"/>
        <end position="39"/>
    </location>
</feature>
<feature type="transmembrane region" description="Helical" evidence="6">
    <location>
        <begin position="140"/>
        <end position="165"/>
    </location>
</feature>
<dbReference type="RefSeq" id="WP_146299534.1">
    <property type="nucleotide sequence ID" value="NZ_CP042301.2"/>
</dbReference>
<feature type="transmembrane region" description="Helical" evidence="6">
    <location>
        <begin position="203"/>
        <end position="223"/>
    </location>
</feature>
<evidence type="ECO:0000256" key="3">
    <source>
        <dbReference type="ARBA" id="ARBA00022692"/>
    </source>
</evidence>
<proteinExistence type="predicted"/>
<dbReference type="PROSITE" id="PS50850">
    <property type="entry name" value="MFS"/>
    <property type="match status" value="1"/>
</dbReference>
<accession>A0A5B8KZ62</accession>
<comment type="subcellular location">
    <subcellularLocation>
        <location evidence="1">Membrane</location>
        <topology evidence="1">Multi-pass membrane protein</topology>
    </subcellularLocation>
</comment>
<dbReference type="PANTHER" id="PTHR42718">
    <property type="entry name" value="MAJOR FACILITATOR SUPERFAMILY MULTIDRUG TRANSPORTER MFSC"/>
    <property type="match status" value="1"/>
</dbReference>
<dbReference type="CDD" id="cd17321">
    <property type="entry name" value="MFS_MMR_MDR_like"/>
    <property type="match status" value="1"/>
</dbReference>
<keyword evidence="4 6" id="KW-1133">Transmembrane helix</keyword>
<protein>
    <submittedName>
        <fullName evidence="8">MFS transporter</fullName>
    </submittedName>
</protein>
<feature type="transmembrane region" description="Helical" evidence="6">
    <location>
        <begin position="171"/>
        <end position="191"/>
    </location>
</feature>
<dbReference type="Pfam" id="PF07690">
    <property type="entry name" value="MFS_1"/>
    <property type="match status" value="1"/>
</dbReference>
<keyword evidence="2" id="KW-0813">Transport</keyword>
<dbReference type="InterPro" id="IPR036259">
    <property type="entry name" value="MFS_trans_sf"/>
</dbReference>
<feature type="transmembrane region" description="Helical" evidence="6">
    <location>
        <begin position="51"/>
        <end position="70"/>
    </location>
</feature>
<dbReference type="InterPro" id="IPR011701">
    <property type="entry name" value="MFS"/>
</dbReference>
<dbReference type="EMBL" id="CP042301">
    <property type="protein sequence ID" value="QDZ00889.1"/>
    <property type="molecule type" value="Genomic_DNA"/>
</dbReference>
<name>A0A5B8KZ62_9HYPH</name>
<feature type="transmembrane region" description="Helical" evidence="6">
    <location>
        <begin position="335"/>
        <end position="357"/>
    </location>
</feature>
<dbReference type="OrthoDB" id="9812221at2"/>
<feature type="transmembrane region" description="Helical" evidence="6">
    <location>
        <begin position="272"/>
        <end position="298"/>
    </location>
</feature>
<dbReference type="GO" id="GO:0016020">
    <property type="term" value="C:membrane"/>
    <property type="evidence" value="ECO:0007669"/>
    <property type="project" value="UniProtKB-SubCell"/>
</dbReference>
<evidence type="ECO:0000256" key="6">
    <source>
        <dbReference type="SAM" id="Phobius"/>
    </source>
</evidence>
<feature type="transmembrane region" description="Helical" evidence="6">
    <location>
        <begin position="107"/>
        <end position="128"/>
    </location>
</feature>
<gene>
    <name evidence="8" type="ORF">FQ775_11135</name>
</gene>
<dbReference type="InterPro" id="IPR020846">
    <property type="entry name" value="MFS_dom"/>
</dbReference>
<evidence type="ECO:0000259" key="7">
    <source>
        <dbReference type="PROSITE" id="PS50850"/>
    </source>
</evidence>
<feature type="transmembrane region" description="Helical" evidence="6">
    <location>
        <begin position="82"/>
        <end position="101"/>
    </location>
</feature>
<dbReference type="AlphaFoldDB" id="A0A5B8KZ62"/>
<evidence type="ECO:0000256" key="5">
    <source>
        <dbReference type="ARBA" id="ARBA00023136"/>
    </source>
</evidence>
<feature type="transmembrane region" description="Helical" evidence="6">
    <location>
        <begin position="229"/>
        <end position="251"/>
    </location>
</feature>
<sequence>MKTNDSTALPRGRDLSVAALGLAMLLASLGISITTVALPTLARDFSMSVTHVQWVVLGYLLSVTVAIVLCGRLGDMIGHRPVFLTGLAIFALSSLLCGIAPTLPALIAARIAQGIGGAVLMALPVSIVRDTVPTQRTGSAMGLLGTMSAVGTALGPSLGGLLIAWTGWRATFLVLAVMALLVLVFSARALPAKRPLSSGKGHGLDLPGAAVLTLTLLAFALAVTDETVFFLLPRGFLLLAAVLGTVAFVLVERRLQTPLVELAALGNVTTSAALLMNLLVSAVMMATLVVGPFYLAFALGLNDAVVGLTMAVGPTMAALSGIPAGRITDKFGGRVALVAGLVQTIVGLVSISVLPGLLGITGFVLSLMLLTPGYQLFLAANNTVAMLTARDNQRGMMSGLLGLSRNLGFMTGASVLGAVFAAAAGTADVTKASTEAVGTAFSLTFLVAAGFVTTALVVALFDLRNDRWGNDRAGQSC</sequence>
<evidence type="ECO:0000313" key="8">
    <source>
        <dbReference type="EMBL" id="QDZ00889.1"/>
    </source>
</evidence>
<dbReference type="Gene3D" id="1.20.1720.10">
    <property type="entry name" value="Multidrug resistance protein D"/>
    <property type="match status" value="1"/>
</dbReference>
<feature type="transmembrane region" description="Helical" evidence="6">
    <location>
        <begin position="439"/>
        <end position="463"/>
    </location>
</feature>
<keyword evidence="3 6" id="KW-0812">Transmembrane</keyword>
<evidence type="ECO:0000256" key="4">
    <source>
        <dbReference type="ARBA" id="ARBA00022989"/>
    </source>
</evidence>
<dbReference type="PANTHER" id="PTHR42718:SF9">
    <property type="entry name" value="MAJOR FACILITATOR SUPERFAMILY MULTIDRUG TRANSPORTER MFSC"/>
    <property type="match status" value="1"/>
</dbReference>
<evidence type="ECO:0000256" key="2">
    <source>
        <dbReference type="ARBA" id="ARBA00022448"/>
    </source>
</evidence>
<feature type="transmembrane region" description="Helical" evidence="6">
    <location>
        <begin position="304"/>
        <end position="323"/>
    </location>
</feature>
<dbReference type="GO" id="GO:0022857">
    <property type="term" value="F:transmembrane transporter activity"/>
    <property type="evidence" value="ECO:0007669"/>
    <property type="project" value="InterPro"/>
</dbReference>
<feature type="transmembrane region" description="Helical" evidence="6">
    <location>
        <begin position="363"/>
        <end position="387"/>
    </location>
</feature>
<evidence type="ECO:0000313" key="9">
    <source>
        <dbReference type="Proteomes" id="UP000321389"/>
    </source>
</evidence>
<dbReference type="Gene3D" id="1.20.1250.20">
    <property type="entry name" value="MFS general substrate transporter like domains"/>
    <property type="match status" value="1"/>
</dbReference>
<dbReference type="SUPFAM" id="SSF103473">
    <property type="entry name" value="MFS general substrate transporter"/>
    <property type="match status" value="1"/>
</dbReference>
<keyword evidence="5 6" id="KW-0472">Membrane</keyword>
<reference evidence="8" key="1">
    <citation type="submission" date="2020-04" db="EMBL/GenBank/DDBJ databases">
        <title>Nitratireductor sp. nov. isolated from mangrove soil.</title>
        <authorList>
            <person name="Ye Y."/>
        </authorList>
    </citation>
    <scope>NUCLEOTIDE SEQUENCE</scope>
    <source>
        <strain evidence="8">SY7</strain>
    </source>
</reference>
<dbReference type="PRINTS" id="PR01036">
    <property type="entry name" value="TCRTETB"/>
</dbReference>
<keyword evidence="9" id="KW-1185">Reference proteome</keyword>
<dbReference type="KEGG" id="niy:FQ775_11135"/>
<feature type="domain" description="Major facilitator superfamily (MFS) profile" evidence="7">
    <location>
        <begin position="16"/>
        <end position="467"/>
    </location>
</feature>
<dbReference type="Proteomes" id="UP000321389">
    <property type="component" value="Chromosome"/>
</dbReference>
<evidence type="ECO:0000256" key="1">
    <source>
        <dbReference type="ARBA" id="ARBA00004141"/>
    </source>
</evidence>
<feature type="transmembrane region" description="Helical" evidence="6">
    <location>
        <begin position="407"/>
        <end position="427"/>
    </location>
</feature>